<sequence length="545" mass="59226">MEDSAMETESHHAPDGEFAHSPWVELGAFTSPQHSPPMPEYNGFDYGPSPLMVDASYGMSVPPPYASMPLPMPSHSWPSMLTTTQSTFPENGLPTAPAPASVSPSAPVLPRRTSTGGSTPRRTLTDEDRRQMCLYHEENKTAKQTDIGALFGVERSTVSKVLRQKEKYLNPNDGSRSPIKRTKGRVPDIEKALSNWARNYQRQGYPLNDEMIKEKALFFASTCGCPEGKEKVLTSAWLEKFKNKNSLLGAKTRKGSLDARQGVRSGSNSPTRINTDSASDSAIQSPIGPSPSSPTHGFGSPLSPTQSQDGVKRELAEALPELAGGYQHGHSQSTTSLDTTSSAGMVSPTSTLVSDSPFTPTSQSRLPSAGSNSTRPRSQTFPLAPIDPTLITADPSMDIQCTKGDQQQNMSVAILESPLEMDEETRPFRRDDSNVIKRNRSNPEIKTKTMQPPPSVSKSTTVSPVSAPQSPTQDEARSALELVMNYFQHQPAGLAAQEYVTIGKLMERLELAKNQQGAFLGGLPRIDEHDDVPRVTKKRSIHNLG</sequence>
<dbReference type="Pfam" id="PF03221">
    <property type="entry name" value="HTH_Tnp_Tc5"/>
    <property type="match status" value="1"/>
</dbReference>
<feature type="region of interest" description="Disordered" evidence="2">
    <location>
        <begin position="417"/>
        <end position="473"/>
    </location>
</feature>
<feature type="compositionally biased region" description="Polar residues" evidence="2">
    <location>
        <begin position="264"/>
        <end position="284"/>
    </location>
</feature>
<keyword evidence="1" id="KW-0238">DNA-binding</keyword>
<dbReference type="PANTHER" id="PTHR19303">
    <property type="entry name" value="TRANSPOSON"/>
    <property type="match status" value="1"/>
</dbReference>
<evidence type="ECO:0000256" key="2">
    <source>
        <dbReference type="SAM" id="MobiDB-lite"/>
    </source>
</evidence>
<dbReference type="SMART" id="SM00674">
    <property type="entry name" value="CENPB"/>
    <property type="match status" value="1"/>
</dbReference>
<organism evidence="4 5">
    <name type="scientific">Penicillium capsulatum</name>
    <dbReference type="NCBI Taxonomy" id="69766"/>
    <lineage>
        <taxon>Eukaryota</taxon>
        <taxon>Fungi</taxon>
        <taxon>Dikarya</taxon>
        <taxon>Ascomycota</taxon>
        <taxon>Pezizomycotina</taxon>
        <taxon>Eurotiomycetes</taxon>
        <taxon>Eurotiomycetidae</taxon>
        <taxon>Eurotiales</taxon>
        <taxon>Aspergillaceae</taxon>
        <taxon>Penicillium</taxon>
    </lineage>
</organism>
<feature type="compositionally biased region" description="Basic and acidic residues" evidence="2">
    <location>
        <begin position="424"/>
        <end position="447"/>
    </location>
</feature>
<name>A0A9W9IT01_9EURO</name>
<feature type="region of interest" description="Disordered" evidence="2">
    <location>
        <begin position="84"/>
        <end position="128"/>
    </location>
</feature>
<dbReference type="GO" id="GO:0005634">
    <property type="term" value="C:nucleus"/>
    <property type="evidence" value="ECO:0007669"/>
    <property type="project" value="TreeGrafter"/>
</dbReference>
<dbReference type="SUPFAM" id="SSF46689">
    <property type="entry name" value="Homeodomain-like"/>
    <property type="match status" value="2"/>
</dbReference>
<dbReference type="InterPro" id="IPR050863">
    <property type="entry name" value="CenT-Element_Derived"/>
</dbReference>
<feature type="compositionally biased region" description="Polar residues" evidence="2">
    <location>
        <begin position="343"/>
        <end position="381"/>
    </location>
</feature>
<evidence type="ECO:0000313" key="5">
    <source>
        <dbReference type="Proteomes" id="UP001146351"/>
    </source>
</evidence>
<dbReference type="InterPro" id="IPR009057">
    <property type="entry name" value="Homeodomain-like_sf"/>
</dbReference>
<dbReference type="PANTHER" id="PTHR19303:SF70">
    <property type="entry name" value="HTH CENPB-TYPE DOMAIN-CONTAINING PROTEIN"/>
    <property type="match status" value="1"/>
</dbReference>
<evidence type="ECO:0000256" key="1">
    <source>
        <dbReference type="ARBA" id="ARBA00023125"/>
    </source>
</evidence>
<dbReference type="InterPro" id="IPR006600">
    <property type="entry name" value="HTH_CenpB_DNA-bd_dom"/>
</dbReference>
<feature type="region of interest" description="Disordered" evidence="2">
    <location>
        <begin position="252"/>
        <end position="385"/>
    </location>
</feature>
<dbReference type="OrthoDB" id="9909311at2759"/>
<feature type="domain" description="HTH CENPB-type" evidence="3">
    <location>
        <begin position="177"/>
        <end position="251"/>
    </location>
</feature>
<reference evidence="4" key="2">
    <citation type="journal article" date="2023" name="IMA Fungus">
        <title>Comparative genomic study of the Penicillium genus elucidates a diverse pangenome and 15 lateral gene transfer events.</title>
        <authorList>
            <person name="Petersen C."/>
            <person name="Sorensen T."/>
            <person name="Nielsen M.R."/>
            <person name="Sondergaard T.E."/>
            <person name="Sorensen J.L."/>
            <person name="Fitzpatrick D.A."/>
            <person name="Frisvad J.C."/>
            <person name="Nielsen K.L."/>
        </authorList>
    </citation>
    <scope>NUCLEOTIDE SEQUENCE</scope>
    <source>
        <strain evidence="4">IBT 21917</strain>
    </source>
</reference>
<accession>A0A9W9IT01</accession>
<dbReference type="AlphaFoldDB" id="A0A9W9IT01"/>
<dbReference type="PROSITE" id="PS51253">
    <property type="entry name" value="HTH_CENPB"/>
    <property type="match status" value="1"/>
</dbReference>
<proteinExistence type="predicted"/>
<protein>
    <recommendedName>
        <fullName evidence="3">HTH CENPB-type domain-containing protein</fullName>
    </recommendedName>
</protein>
<feature type="compositionally biased region" description="Low complexity" evidence="2">
    <location>
        <begin position="456"/>
        <end position="468"/>
    </location>
</feature>
<comment type="caution">
    <text evidence="4">The sequence shown here is derived from an EMBL/GenBank/DDBJ whole genome shotgun (WGS) entry which is preliminary data.</text>
</comment>
<dbReference type="Gene3D" id="1.10.10.60">
    <property type="entry name" value="Homeodomain-like"/>
    <property type="match status" value="2"/>
</dbReference>
<reference evidence="4" key="1">
    <citation type="submission" date="2022-11" db="EMBL/GenBank/DDBJ databases">
        <authorList>
            <person name="Petersen C."/>
        </authorList>
    </citation>
    <scope>NUCLEOTIDE SEQUENCE</scope>
    <source>
        <strain evidence="4">IBT 21917</strain>
    </source>
</reference>
<dbReference type="Proteomes" id="UP001146351">
    <property type="component" value="Unassembled WGS sequence"/>
</dbReference>
<feature type="compositionally biased region" description="Low complexity" evidence="2">
    <location>
        <begin position="331"/>
        <end position="342"/>
    </location>
</feature>
<dbReference type="EMBL" id="JAPQKO010000001">
    <property type="protein sequence ID" value="KAJ5183467.1"/>
    <property type="molecule type" value="Genomic_DNA"/>
</dbReference>
<evidence type="ECO:0000259" key="3">
    <source>
        <dbReference type="PROSITE" id="PS51253"/>
    </source>
</evidence>
<feature type="compositionally biased region" description="Low complexity" evidence="2">
    <location>
        <begin position="98"/>
        <end position="122"/>
    </location>
</feature>
<gene>
    <name evidence="4" type="ORF">N7492_001083</name>
</gene>
<keyword evidence="5" id="KW-1185">Reference proteome</keyword>
<dbReference type="GO" id="GO:0003677">
    <property type="term" value="F:DNA binding"/>
    <property type="evidence" value="ECO:0007669"/>
    <property type="project" value="UniProtKB-KW"/>
</dbReference>
<evidence type="ECO:0000313" key="4">
    <source>
        <dbReference type="EMBL" id="KAJ5183467.1"/>
    </source>
</evidence>